<evidence type="ECO:0000256" key="5">
    <source>
        <dbReference type="ARBA" id="ARBA00023163"/>
    </source>
</evidence>
<dbReference type="Proteomes" id="UP000627838">
    <property type="component" value="Unassembled WGS sequence"/>
</dbReference>
<name>A0ABR9JJ91_9ACTN</name>
<dbReference type="Pfam" id="PF08281">
    <property type="entry name" value="Sigma70_r4_2"/>
    <property type="match status" value="1"/>
</dbReference>
<dbReference type="SUPFAM" id="SSF88659">
    <property type="entry name" value="Sigma3 and sigma4 domains of RNA polymerase sigma factors"/>
    <property type="match status" value="1"/>
</dbReference>
<comment type="caution">
    <text evidence="7">The sequence shown here is derived from an EMBL/GenBank/DDBJ whole genome shotgun (WGS) entry which is preliminary data.</text>
</comment>
<feature type="domain" description="RNA polymerase sigma factor 70 region 4 type 2" evidence="6">
    <location>
        <begin position="68"/>
        <end position="120"/>
    </location>
</feature>
<keyword evidence="8" id="KW-1185">Reference proteome</keyword>
<comment type="similarity">
    <text evidence="1">Belongs to the sigma-70 factor family. ECF subfamily.</text>
</comment>
<dbReference type="EMBL" id="JADBDZ010000001">
    <property type="protein sequence ID" value="MBE1530493.1"/>
    <property type="molecule type" value="Genomic_DNA"/>
</dbReference>
<evidence type="ECO:0000313" key="7">
    <source>
        <dbReference type="EMBL" id="MBE1530493.1"/>
    </source>
</evidence>
<organism evidence="7 8">
    <name type="scientific">Actinomadura algeriensis</name>
    <dbReference type="NCBI Taxonomy" id="1679523"/>
    <lineage>
        <taxon>Bacteria</taxon>
        <taxon>Bacillati</taxon>
        <taxon>Actinomycetota</taxon>
        <taxon>Actinomycetes</taxon>
        <taxon>Streptosporangiales</taxon>
        <taxon>Thermomonosporaceae</taxon>
        <taxon>Actinomadura</taxon>
    </lineage>
</organism>
<keyword evidence="5" id="KW-0804">Transcription</keyword>
<accession>A0ABR9JJ91</accession>
<dbReference type="InterPro" id="IPR013324">
    <property type="entry name" value="RNA_pol_sigma_r3/r4-like"/>
</dbReference>
<evidence type="ECO:0000256" key="4">
    <source>
        <dbReference type="ARBA" id="ARBA00023125"/>
    </source>
</evidence>
<evidence type="ECO:0000256" key="2">
    <source>
        <dbReference type="ARBA" id="ARBA00023015"/>
    </source>
</evidence>
<dbReference type="InterPro" id="IPR036388">
    <property type="entry name" value="WH-like_DNA-bd_sf"/>
</dbReference>
<proteinExistence type="inferred from homology"/>
<dbReference type="PANTHER" id="PTHR43133:SF50">
    <property type="entry name" value="ECF RNA POLYMERASE SIGMA FACTOR SIGM"/>
    <property type="match status" value="1"/>
</dbReference>
<dbReference type="InterPro" id="IPR013249">
    <property type="entry name" value="RNA_pol_sigma70_r4_t2"/>
</dbReference>
<keyword evidence="3" id="KW-0731">Sigma factor</keyword>
<evidence type="ECO:0000256" key="1">
    <source>
        <dbReference type="ARBA" id="ARBA00010641"/>
    </source>
</evidence>
<dbReference type="CDD" id="cd06171">
    <property type="entry name" value="Sigma70_r4"/>
    <property type="match status" value="1"/>
</dbReference>
<reference evidence="7 8" key="1">
    <citation type="submission" date="2020-10" db="EMBL/GenBank/DDBJ databases">
        <title>Sequencing the genomes of 1000 actinobacteria strains.</title>
        <authorList>
            <person name="Klenk H.-P."/>
        </authorList>
    </citation>
    <scope>NUCLEOTIDE SEQUENCE [LARGE SCALE GENOMIC DNA]</scope>
    <source>
        <strain evidence="7 8">DSM 46744</strain>
    </source>
</reference>
<evidence type="ECO:0000313" key="8">
    <source>
        <dbReference type="Proteomes" id="UP000627838"/>
    </source>
</evidence>
<protein>
    <submittedName>
        <fullName evidence="7">RNA polymerase sigma factor (Sigma-70 family)</fullName>
    </submittedName>
</protein>
<dbReference type="InterPro" id="IPR014284">
    <property type="entry name" value="RNA_pol_sigma-70_dom"/>
</dbReference>
<dbReference type="InterPro" id="IPR039425">
    <property type="entry name" value="RNA_pol_sigma-70-like"/>
</dbReference>
<evidence type="ECO:0000256" key="3">
    <source>
        <dbReference type="ARBA" id="ARBA00023082"/>
    </source>
</evidence>
<keyword evidence="4" id="KW-0238">DNA-binding</keyword>
<gene>
    <name evidence="7" type="ORF">H4W34_000326</name>
</gene>
<dbReference type="PANTHER" id="PTHR43133">
    <property type="entry name" value="RNA POLYMERASE ECF-TYPE SIGMA FACTO"/>
    <property type="match status" value="1"/>
</dbReference>
<evidence type="ECO:0000259" key="6">
    <source>
        <dbReference type="Pfam" id="PF08281"/>
    </source>
</evidence>
<dbReference type="Gene3D" id="1.10.10.10">
    <property type="entry name" value="Winged helix-like DNA-binding domain superfamily/Winged helix DNA-binding domain"/>
    <property type="match status" value="1"/>
</dbReference>
<sequence length="135" mass="15389">MTLTRLYIHWIRARRASSPDRYVERMLVRCFFNDQQLGWWSRVRLTGAPRETPGLPPAPPEAATEMRMVVHEALSRVPPKQRAVLVLRFLCDLSVAEVADVLHCSTGNVKSQTSRGLAALRELLGEQTLVLLRRE</sequence>
<keyword evidence="2" id="KW-0805">Transcription regulation</keyword>
<dbReference type="NCBIfam" id="TIGR02937">
    <property type="entry name" value="sigma70-ECF"/>
    <property type="match status" value="1"/>
</dbReference>